<feature type="active site" evidence="3">
    <location>
        <position position="206"/>
    </location>
</feature>
<evidence type="ECO:0000313" key="7">
    <source>
        <dbReference type="Proteomes" id="UP000076738"/>
    </source>
</evidence>
<dbReference type="STRING" id="1330018.A0A167NB19"/>
<feature type="active site" evidence="3">
    <location>
        <position position="27"/>
    </location>
</feature>
<dbReference type="InterPro" id="IPR001969">
    <property type="entry name" value="Aspartic_peptidase_AS"/>
</dbReference>
<evidence type="ECO:0000256" key="2">
    <source>
        <dbReference type="ARBA" id="ARBA00022750"/>
    </source>
</evidence>
<dbReference type="CDD" id="cd05471">
    <property type="entry name" value="pepsin_like"/>
    <property type="match status" value="1"/>
</dbReference>
<evidence type="ECO:0000313" key="6">
    <source>
        <dbReference type="EMBL" id="KZO97529.1"/>
    </source>
</evidence>
<feature type="non-terminal residue" evidence="6">
    <location>
        <position position="1"/>
    </location>
</feature>
<evidence type="ECO:0000256" key="3">
    <source>
        <dbReference type="PIRSR" id="PIRSR601461-1"/>
    </source>
</evidence>
<dbReference type="GO" id="GO:0006508">
    <property type="term" value="P:proteolysis"/>
    <property type="evidence" value="ECO:0007669"/>
    <property type="project" value="UniProtKB-KW"/>
</dbReference>
<name>A0A167NB19_CALVF</name>
<dbReference type="AlphaFoldDB" id="A0A167NB19"/>
<dbReference type="Gene3D" id="2.40.70.10">
    <property type="entry name" value="Acid Proteases"/>
    <property type="match status" value="2"/>
</dbReference>
<dbReference type="InterPro" id="IPR033121">
    <property type="entry name" value="PEPTIDASE_A1"/>
</dbReference>
<keyword evidence="4 6" id="KW-0645">Protease</keyword>
<keyword evidence="4" id="KW-0378">Hydrolase</keyword>
<organism evidence="6 7">
    <name type="scientific">Calocera viscosa (strain TUFC12733)</name>
    <dbReference type="NCBI Taxonomy" id="1330018"/>
    <lineage>
        <taxon>Eukaryota</taxon>
        <taxon>Fungi</taxon>
        <taxon>Dikarya</taxon>
        <taxon>Basidiomycota</taxon>
        <taxon>Agaricomycotina</taxon>
        <taxon>Dacrymycetes</taxon>
        <taxon>Dacrymycetales</taxon>
        <taxon>Dacrymycetaceae</taxon>
        <taxon>Calocera</taxon>
    </lineage>
</organism>
<evidence type="ECO:0000259" key="5">
    <source>
        <dbReference type="PROSITE" id="PS51767"/>
    </source>
</evidence>
<dbReference type="PANTHER" id="PTHR47966:SF51">
    <property type="entry name" value="BETA-SITE APP-CLEAVING ENZYME, ISOFORM A-RELATED"/>
    <property type="match status" value="1"/>
</dbReference>
<dbReference type="InterPro" id="IPR021109">
    <property type="entry name" value="Peptidase_aspartic_dom_sf"/>
</dbReference>
<dbReference type="Pfam" id="PF00026">
    <property type="entry name" value="Asp"/>
    <property type="match status" value="1"/>
</dbReference>
<keyword evidence="7" id="KW-1185">Reference proteome</keyword>
<accession>A0A167NB19</accession>
<dbReference type="PANTHER" id="PTHR47966">
    <property type="entry name" value="BETA-SITE APP-CLEAVING ENZYME, ISOFORM A-RELATED"/>
    <property type="match status" value="1"/>
</dbReference>
<dbReference type="OrthoDB" id="15189at2759"/>
<evidence type="ECO:0000256" key="4">
    <source>
        <dbReference type="RuleBase" id="RU000454"/>
    </source>
</evidence>
<dbReference type="PRINTS" id="PR00792">
    <property type="entry name" value="PEPSIN"/>
</dbReference>
<dbReference type="SUPFAM" id="SSF50630">
    <property type="entry name" value="Acid proteases"/>
    <property type="match status" value="1"/>
</dbReference>
<protein>
    <submittedName>
        <fullName evidence="6">Acid protease</fullName>
    </submittedName>
</protein>
<dbReference type="PROSITE" id="PS51767">
    <property type="entry name" value="PEPTIDASE_A1"/>
    <property type="match status" value="1"/>
</dbReference>
<feature type="non-terminal residue" evidence="6">
    <location>
        <position position="308"/>
    </location>
</feature>
<reference evidence="6 7" key="1">
    <citation type="journal article" date="2016" name="Mol. Biol. Evol.">
        <title>Comparative Genomics of Early-Diverging Mushroom-Forming Fungi Provides Insights into the Origins of Lignocellulose Decay Capabilities.</title>
        <authorList>
            <person name="Nagy L.G."/>
            <person name="Riley R."/>
            <person name="Tritt A."/>
            <person name="Adam C."/>
            <person name="Daum C."/>
            <person name="Floudas D."/>
            <person name="Sun H."/>
            <person name="Yadav J.S."/>
            <person name="Pangilinan J."/>
            <person name="Larsson K.H."/>
            <person name="Matsuura K."/>
            <person name="Barry K."/>
            <person name="Labutti K."/>
            <person name="Kuo R."/>
            <person name="Ohm R.A."/>
            <person name="Bhattacharya S.S."/>
            <person name="Shirouzu T."/>
            <person name="Yoshinaga Y."/>
            <person name="Martin F.M."/>
            <person name="Grigoriev I.V."/>
            <person name="Hibbett D.S."/>
        </authorList>
    </citation>
    <scope>NUCLEOTIDE SEQUENCE [LARGE SCALE GENOMIC DNA]</scope>
    <source>
        <strain evidence="6 7">TUFC12733</strain>
    </source>
</reference>
<proteinExistence type="inferred from homology"/>
<evidence type="ECO:0000256" key="1">
    <source>
        <dbReference type="ARBA" id="ARBA00007447"/>
    </source>
</evidence>
<dbReference type="InterPro" id="IPR001461">
    <property type="entry name" value="Aspartic_peptidase_A1"/>
</dbReference>
<dbReference type="GO" id="GO:0004190">
    <property type="term" value="F:aspartic-type endopeptidase activity"/>
    <property type="evidence" value="ECO:0007669"/>
    <property type="project" value="UniProtKB-KW"/>
</dbReference>
<dbReference type="PROSITE" id="PS00141">
    <property type="entry name" value="ASP_PROTEASE"/>
    <property type="match status" value="1"/>
</dbReference>
<gene>
    <name evidence="6" type="ORF">CALVIDRAFT_458220</name>
</gene>
<keyword evidence="2 4" id="KW-0064">Aspartyl protease</keyword>
<comment type="similarity">
    <text evidence="1 4">Belongs to the peptidase A1 family.</text>
</comment>
<dbReference type="Proteomes" id="UP000076738">
    <property type="component" value="Unassembled WGS sequence"/>
</dbReference>
<feature type="domain" description="Peptidase A1" evidence="5">
    <location>
        <begin position="9"/>
        <end position="308"/>
    </location>
</feature>
<dbReference type="EMBL" id="KV417279">
    <property type="protein sequence ID" value="KZO97529.1"/>
    <property type="molecule type" value="Genomic_DNA"/>
</dbReference>
<dbReference type="InterPro" id="IPR034164">
    <property type="entry name" value="Pepsin-like_dom"/>
</dbReference>
<sequence length="308" mass="32342">LTSYRDLLWYGPVQVGSDKQEFLIDFDTGSSDFFIAGTACPSCAKHATYDPSRSTSAVATGDTFELKYGDGSQALGSVYLDTVSLSGLSATGVPVGSATFENGSFTTDICDGLMGMAFPALSVYETGTPFFNALMSQHAVAEGVFAFNLAGENASLHLGSAQPPFLAPGAQVFWNDVTRPLYWEIGLQQVSVGAAVPVRNTTAIVDTGTTLVVGPPSAVAAFYASIPGSAPAPKDVADGFYTFPCSAPPQDVAFTMGGVDYLMDPGNFNLGRLEQGSPLCVGAVYQQSRLNFWILGDAFLRGFASIFD</sequence>